<dbReference type="EMBL" id="JAAMPI010000770">
    <property type="protein sequence ID" value="KAF4628733.1"/>
    <property type="molecule type" value="Genomic_DNA"/>
</dbReference>
<evidence type="ECO:0000256" key="2">
    <source>
        <dbReference type="ARBA" id="ARBA00008807"/>
    </source>
</evidence>
<dbReference type="InterPro" id="IPR045035">
    <property type="entry name" value="YSL-like"/>
</dbReference>
<feature type="transmembrane region" description="Helical" evidence="8">
    <location>
        <begin position="349"/>
        <end position="371"/>
    </location>
</feature>
<evidence type="ECO:0000256" key="6">
    <source>
        <dbReference type="ARBA" id="ARBA00023136"/>
    </source>
</evidence>
<evidence type="ECO:0000256" key="5">
    <source>
        <dbReference type="ARBA" id="ARBA00022989"/>
    </source>
</evidence>
<dbReference type="PANTHER" id="PTHR31645:SF0">
    <property type="entry name" value="OLIGOPEPTIDE TRANSPORTER YGL114W-RELATED"/>
    <property type="match status" value="1"/>
</dbReference>
<comment type="caution">
    <text evidence="9">The sequence shown here is derived from an EMBL/GenBank/DDBJ whole genome shotgun (WGS) entry which is preliminary data.</text>
</comment>
<dbReference type="NCBIfam" id="TIGR00728">
    <property type="entry name" value="OPT_sfam"/>
    <property type="match status" value="1"/>
</dbReference>
<keyword evidence="3" id="KW-0813">Transport</keyword>
<reference evidence="9 10" key="1">
    <citation type="submission" date="2020-03" db="EMBL/GenBank/DDBJ databases">
        <title>Draft Genome Sequence of Cudoniella acicularis.</title>
        <authorList>
            <person name="Buettner E."/>
            <person name="Kellner H."/>
        </authorList>
    </citation>
    <scope>NUCLEOTIDE SEQUENCE [LARGE SCALE GENOMIC DNA]</scope>
    <source>
        <strain evidence="9 10">DSM 108380</strain>
    </source>
</reference>
<evidence type="ECO:0008006" key="11">
    <source>
        <dbReference type="Google" id="ProtNLM"/>
    </source>
</evidence>
<dbReference type="GO" id="GO:0035673">
    <property type="term" value="F:oligopeptide transmembrane transporter activity"/>
    <property type="evidence" value="ECO:0007669"/>
    <property type="project" value="InterPro"/>
</dbReference>
<feature type="transmembrane region" description="Helical" evidence="8">
    <location>
        <begin position="160"/>
        <end position="178"/>
    </location>
</feature>
<dbReference type="Proteomes" id="UP000566819">
    <property type="component" value="Unassembled WGS sequence"/>
</dbReference>
<feature type="transmembrane region" description="Helical" evidence="8">
    <location>
        <begin position="484"/>
        <end position="505"/>
    </location>
</feature>
<feature type="transmembrane region" description="Helical" evidence="8">
    <location>
        <begin position="312"/>
        <end position="329"/>
    </location>
</feature>
<proteinExistence type="inferred from homology"/>
<keyword evidence="6 8" id="KW-0472">Membrane</keyword>
<dbReference type="PANTHER" id="PTHR31645">
    <property type="entry name" value="OLIGOPEPTIDE TRANSPORTER YGL114W-RELATED"/>
    <property type="match status" value="1"/>
</dbReference>
<feature type="transmembrane region" description="Helical" evidence="8">
    <location>
        <begin position="55"/>
        <end position="77"/>
    </location>
</feature>
<feature type="transmembrane region" description="Helical" evidence="8">
    <location>
        <begin position="252"/>
        <end position="272"/>
    </location>
</feature>
<name>A0A8H4RFN2_9HELO</name>
<gene>
    <name evidence="9" type="ORF">G7Y89_g9419</name>
</gene>
<feature type="region of interest" description="Disordered" evidence="7">
    <location>
        <begin position="411"/>
        <end position="440"/>
    </location>
</feature>
<feature type="compositionally biased region" description="Acidic residues" evidence="7">
    <location>
        <begin position="228"/>
        <end position="239"/>
    </location>
</feature>
<organism evidence="9 10">
    <name type="scientific">Cudoniella acicularis</name>
    <dbReference type="NCBI Taxonomy" id="354080"/>
    <lineage>
        <taxon>Eukaryota</taxon>
        <taxon>Fungi</taxon>
        <taxon>Dikarya</taxon>
        <taxon>Ascomycota</taxon>
        <taxon>Pezizomycotina</taxon>
        <taxon>Leotiomycetes</taxon>
        <taxon>Helotiales</taxon>
        <taxon>Tricladiaceae</taxon>
        <taxon>Cudoniella</taxon>
    </lineage>
</organism>
<feature type="transmembrane region" description="Helical" evidence="8">
    <location>
        <begin position="83"/>
        <end position="103"/>
    </location>
</feature>
<accession>A0A8H4RFN2</accession>
<feature type="transmembrane region" description="Helical" evidence="8">
    <location>
        <begin position="663"/>
        <end position="690"/>
    </location>
</feature>
<keyword evidence="5 8" id="KW-1133">Transmembrane helix</keyword>
<feature type="transmembrane region" description="Helical" evidence="8">
    <location>
        <begin position="630"/>
        <end position="651"/>
    </location>
</feature>
<dbReference type="GO" id="GO:0000329">
    <property type="term" value="C:fungal-type vacuole membrane"/>
    <property type="evidence" value="ECO:0007669"/>
    <property type="project" value="TreeGrafter"/>
</dbReference>
<feature type="transmembrane region" description="Helical" evidence="8">
    <location>
        <begin position="457"/>
        <end position="478"/>
    </location>
</feature>
<feature type="region of interest" description="Disordered" evidence="7">
    <location>
        <begin position="1"/>
        <end position="37"/>
    </location>
</feature>
<evidence type="ECO:0000313" key="10">
    <source>
        <dbReference type="Proteomes" id="UP000566819"/>
    </source>
</evidence>
<sequence length="752" mass="80794">MAPDRGAGSSSSPDYQSISPSNPHFSDHSPSTSEARRRSAARRFIASHASEGQNFTLRGILVGLGVGLIICFSNMYFGLQTGWVSSMSMPSSLIGFAFFKTLSKHLDLPFTPVENVLVQTVAGSMGTMPLGCGFVGVMPALNYMLKKEEQGPIFLSLWKLILWALGLCFFGVVFAVPLRRQVIIREKLKFPSGTATALMIGVLHGKETTAEGPTEPREAGNLLAQETSEQEDRDADEEELNKGQQSSWRSKVKLLVISFAVSGAYTLATYFFPILRNLPVFGFTLAESWLWTLNPSLAYVGQGIIMGPATTTHMLLGAIVGWGILSPLAKARKWAPGPVDDWETGSKGWIVWISLAIMLADSVISLGYIAVQPFAISAPGYFSEAQRKVKKGDWKGLLQLSPRKSELGYAPVSGQENVSTPLEETGPCTQEESSISDEEIKDLPEPDAPPEHLVNNLTVWIGLALSILFCIAAIRIVFGELVPLYATVTAVFMALILSIMGVRALGETDLNPVSGISKLAQLFFALIIPQSNKNSVLINLIAGAVSEAGALQAGDLMQDLKTGHLLGAAPNAQFWGQIIGSAIGAVVSALIYRLYTNVYTVPGDLFQVPTGYVWIFTARLVTGKGLPEMAWQWALGAAVIFTITTAARIVGNGKKWHAYIPGGIAVAVGMYNVPSFTLARAIGGFVNYYWKIYKKREETPLVVLASGLILGEGVVSIVNLALASAAPNGISLRESRGFTSAHGHNVFSSASS</sequence>
<dbReference type="AlphaFoldDB" id="A0A8H4RFN2"/>
<feature type="compositionally biased region" description="Basic and acidic residues" evidence="7">
    <location>
        <begin position="208"/>
        <end position="218"/>
    </location>
</feature>
<comment type="subcellular location">
    <subcellularLocation>
        <location evidence="1">Membrane</location>
        <topology evidence="1">Multi-pass membrane protein</topology>
    </subcellularLocation>
</comment>
<feature type="region of interest" description="Disordered" evidence="7">
    <location>
        <begin position="208"/>
        <end position="244"/>
    </location>
</feature>
<evidence type="ECO:0000256" key="8">
    <source>
        <dbReference type="SAM" id="Phobius"/>
    </source>
</evidence>
<feature type="transmembrane region" description="Helical" evidence="8">
    <location>
        <begin position="574"/>
        <end position="595"/>
    </location>
</feature>
<evidence type="ECO:0000256" key="4">
    <source>
        <dbReference type="ARBA" id="ARBA00022692"/>
    </source>
</evidence>
<evidence type="ECO:0000256" key="1">
    <source>
        <dbReference type="ARBA" id="ARBA00004141"/>
    </source>
</evidence>
<dbReference type="InterPro" id="IPR004813">
    <property type="entry name" value="OPT"/>
</dbReference>
<feature type="transmembrane region" description="Helical" evidence="8">
    <location>
        <begin position="115"/>
        <end position="140"/>
    </location>
</feature>
<keyword evidence="10" id="KW-1185">Reference proteome</keyword>
<feature type="transmembrane region" description="Helical" evidence="8">
    <location>
        <begin position="702"/>
        <end position="726"/>
    </location>
</feature>
<evidence type="ECO:0000256" key="3">
    <source>
        <dbReference type="ARBA" id="ARBA00022448"/>
    </source>
</evidence>
<dbReference type="Pfam" id="PF03169">
    <property type="entry name" value="OPT"/>
    <property type="match status" value="1"/>
</dbReference>
<protein>
    <recommendedName>
        <fullName evidence="11">Oligopeptide transporter</fullName>
    </recommendedName>
</protein>
<keyword evidence="4 8" id="KW-0812">Transmembrane</keyword>
<evidence type="ECO:0000313" key="9">
    <source>
        <dbReference type="EMBL" id="KAF4628733.1"/>
    </source>
</evidence>
<comment type="similarity">
    <text evidence="2">Belongs to the oligopeptide OPT transporter family.</text>
</comment>
<feature type="compositionally biased region" description="Low complexity" evidence="7">
    <location>
        <begin position="9"/>
        <end position="21"/>
    </location>
</feature>
<feature type="compositionally biased region" description="Polar residues" evidence="7">
    <location>
        <begin position="414"/>
        <end position="430"/>
    </location>
</feature>
<dbReference type="OrthoDB" id="627262at2759"/>
<evidence type="ECO:0000256" key="7">
    <source>
        <dbReference type="SAM" id="MobiDB-lite"/>
    </source>
</evidence>